<dbReference type="PROSITE" id="PS50005">
    <property type="entry name" value="TPR"/>
    <property type="match status" value="1"/>
</dbReference>
<dbReference type="PROSITE" id="PS50294">
    <property type="entry name" value="WD_REPEATS_REGION"/>
    <property type="match status" value="1"/>
</dbReference>
<dbReference type="STRING" id="118168.MC7420_2251"/>
<dbReference type="PANTHER" id="PTHR47508:SF1">
    <property type="entry name" value="NON-SPECIFIC SERINE_THREONINE PROTEIN KINASE"/>
    <property type="match status" value="1"/>
</dbReference>
<dbReference type="PROSITE" id="PS50104">
    <property type="entry name" value="TIR"/>
    <property type="match status" value="3"/>
</dbReference>
<keyword evidence="1" id="KW-0853">WD repeat</keyword>
<dbReference type="HOGENOM" id="CLU_299911_0_0_3"/>
<dbReference type="SMART" id="SM00320">
    <property type="entry name" value="WD40"/>
    <property type="match status" value="1"/>
</dbReference>
<evidence type="ECO:0000256" key="1">
    <source>
        <dbReference type="PROSITE-ProRule" id="PRU00221"/>
    </source>
</evidence>
<dbReference type="EMBL" id="DS989850">
    <property type="protein sequence ID" value="EDX75247.1"/>
    <property type="molecule type" value="Genomic_DNA"/>
</dbReference>
<proteinExistence type="predicted"/>
<dbReference type="AlphaFoldDB" id="B4VSH8"/>
<dbReference type="Proteomes" id="UP000003835">
    <property type="component" value="Unassembled WGS sequence"/>
</dbReference>
<feature type="repeat" description="TPR" evidence="2">
    <location>
        <begin position="862"/>
        <end position="895"/>
    </location>
</feature>
<dbReference type="eggNOG" id="COG2319">
    <property type="taxonomic scope" value="Bacteria"/>
</dbReference>
<dbReference type="Gene3D" id="3.40.50.10140">
    <property type="entry name" value="Toll/interleukin-1 receptor homology (TIR) domain"/>
    <property type="match status" value="3"/>
</dbReference>
<dbReference type="Pfam" id="PF13676">
    <property type="entry name" value="TIR_2"/>
    <property type="match status" value="3"/>
</dbReference>
<dbReference type="Pfam" id="PF00400">
    <property type="entry name" value="WD40"/>
    <property type="match status" value="1"/>
</dbReference>
<evidence type="ECO:0000313" key="4">
    <source>
        <dbReference type="EMBL" id="EDX75247.1"/>
    </source>
</evidence>
<dbReference type="SUPFAM" id="SSF48452">
    <property type="entry name" value="TPR-like"/>
    <property type="match status" value="1"/>
</dbReference>
<feature type="domain" description="TIR" evidence="3">
    <location>
        <begin position="234"/>
        <end position="372"/>
    </location>
</feature>
<dbReference type="InterPro" id="IPR000157">
    <property type="entry name" value="TIR_dom"/>
</dbReference>
<feature type="repeat" description="WD" evidence="1">
    <location>
        <begin position="728"/>
        <end position="759"/>
    </location>
</feature>
<organism evidence="4 5">
    <name type="scientific">Coleofasciculus chthonoplastes PCC 7420</name>
    <dbReference type="NCBI Taxonomy" id="118168"/>
    <lineage>
        <taxon>Bacteria</taxon>
        <taxon>Bacillati</taxon>
        <taxon>Cyanobacteriota</taxon>
        <taxon>Cyanophyceae</taxon>
        <taxon>Coleofasciculales</taxon>
        <taxon>Coleofasciculaceae</taxon>
        <taxon>Coleofasciculus</taxon>
    </lineage>
</organism>
<feature type="domain" description="TIR" evidence="3">
    <location>
        <begin position="3"/>
        <end position="157"/>
    </location>
</feature>
<dbReference type="Gene3D" id="1.25.40.10">
    <property type="entry name" value="Tetratricopeptide repeat domain"/>
    <property type="match status" value="1"/>
</dbReference>
<dbReference type="InterPro" id="IPR011990">
    <property type="entry name" value="TPR-like_helical_dom_sf"/>
</dbReference>
<dbReference type="eggNOG" id="COG0457">
    <property type="taxonomic scope" value="Bacteria"/>
</dbReference>
<dbReference type="InterPro" id="IPR036322">
    <property type="entry name" value="WD40_repeat_dom_sf"/>
</dbReference>
<dbReference type="GO" id="GO:0007165">
    <property type="term" value="P:signal transduction"/>
    <property type="evidence" value="ECO:0007669"/>
    <property type="project" value="InterPro"/>
</dbReference>
<dbReference type="SMART" id="SM00028">
    <property type="entry name" value="TPR"/>
    <property type="match status" value="2"/>
</dbReference>
<dbReference type="InterPro" id="IPR035897">
    <property type="entry name" value="Toll_tir_struct_dom_sf"/>
</dbReference>
<dbReference type="SMART" id="SM00255">
    <property type="entry name" value="TIR"/>
    <property type="match status" value="3"/>
</dbReference>
<dbReference type="SUPFAM" id="SSF52200">
    <property type="entry name" value="Toll/Interleukin receptor TIR domain"/>
    <property type="match status" value="3"/>
</dbReference>
<dbReference type="SUPFAM" id="SSF50978">
    <property type="entry name" value="WD40 repeat-like"/>
    <property type="match status" value="1"/>
</dbReference>
<name>B4VSH8_9CYAN</name>
<feature type="domain" description="TIR" evidence="3">
    <location>
        <begin position="436"/>
        <end position="561"/>
    </location>
</feature>
<dbReference type="Gene3D" id="2.130.10.10">
    <property type="entry name" value="YVTN repeat-like/Quinoprotein amine dehydrogenase"/>
    <property type="match status" value="1"/>
</dbReference>
<accession>B4VSH8</accession>
<gene>
    <name evidence="4" type="ORF">MC7420_2251</name>
</gene>
<dbReference type="InterPro" id="IPR019734">
    <property type="entry name" value="TPR_rpt"/>
</dbReference>
<sequence>MTQLFDAFISYGRADSKAFAQQLQARLDEAGFKVWFDFNDIPLAVDFQNQIDDGIEKASHFLFIIAPHSVNSPYCLKEIELAIKLNKRIIPLLHVMEISQETWQQRNPNGTESEWEAYQAKGLHESYQNMHPTIRKLNWVYFQDGINDFEKSLADLINLLHSHQDYVDKHTRFLIQALEWERNQKQTKYLLIGEEKQQAEAWLSIRFKHEQSPCIPTDLHCEYITESIKNANNLMTQVFISYTDEDRTTMETIRNSLRRESLTVWTNTTDIQTGEVFEEAIKRGIEQADNLVYLLSPDSVNSDYAQRELDYAVSLNKRIIPLLVRETPPEQIPLALRDLQYIDLTDNVKEEDYYLDESQLLKIVQQDAAYYNEHKILLTKALKWKQQQQNPSILLRGYNLRSAETWLKVANKRTLNPPTPLIEEFIDESLRQPPAISLDVFISYSRTDADFARKLNDELQLQGKRTWFDQESIASGADFAQEIHGGIEACDNFLFILSPRSVNSPYCAAEVEYAASLNKRFVTVLHQPVNSEELHPELGKVQWIDFNQNQQEFQVNFRQLVRTLDTDREHLHQHTKWSQRAIEWQEKGKNPDLLLRGSELAVAQAWLQETQGQKKQPGATELQKAYIGKSGGHKRRNRLVLTGAVVGVIGLVTAFWLRAERIATLAKLREDAARAQLLIPIEPLEALTLAIQATGESQSSLFTSKNVLPQVQSSLRDAIGDVRERNRLKGHQDWVISVAFSPDGQTIVSGSLDKTIRLWRGGNWQDWLNVACNNLINHPIFIAPATLLDEDSEKFNWAKDARSTCQTSVWNKTENAQFQVNQGRAMAREGDIEGANAKFQQAQKLSAKINLPTSEQVAGWAAEGLINQGKKQVEEGNVQDALAAYDKAQRIDPTWQISAQSWNTLCRYGSLHKEAATVMDACEKAVALAPKNGNFRNSRGLARALTGDNQGAIEDFQAFIEWADSESYEEDIKQRQGWIDALKAGKNPFTEEELENLLR</sequence>
<evidence type="ECO:0000259" key="3">
    <source>
        <dbReference type="PROSITE" id="PS50104"/>
    </source>
</evidence>
<reference evidence="4 5" key="1">
    <citation type="submission" date="2008-07" db="EMBL/GenBank/DDBJ databases">
        <authorList>
            <person name="Tandeau de Marsac N."/>
            <person name="Ferriera S."/>
            <person name="Johnson J."/>
            <person name="Kravitz S."/>
            <person name="Beeson K."/>
            <person name="Sutton G."/>
            <person name="Rogers Y.-H."/>
            <person name="Friedman R."/>
            <person name="Frazier M."/>
            <person name="Venter J.C."/>
        </authorList>
    </citation>
    <scope>NUCLEOTIDE SEQUENCE [LARGE SCALE GENOMIC DNA]</scope>
    <source>
        <strain evidence="4 5">PCC 7420</strain>
    </source>
</reference>
<dbReference type="InterPro" id="IPR001680">
    <property type="entry name" value="WD40_rpt"/>
</dbReference>
<evidence type="ECO:0000256" key="2">
    <source>
        <dbReference type="PROSITE-ProRule" id="PRU00339"/>
    </source>
</evidence>
<evidence type="ECO:0000313" key="5">
    <source>
        <dbReference type="Proteomes" id="UP000003835"/>
    </source>
</evidence>
<dbReference type="RefSeq" id="WP_006101524.1">
    <property type="nucleotide sequence ID" value="NZ_DS989850.1"/>
</dbReference>
<protein>
    <submittedName>
        <fullName evidence="4">Tetratricopeptide repeat domain protein</fullName>
    </submittedName>
</protein>
<keyword evidence="5" id="KW-1185">Reference proteome</keyword>
<dbReference type="PANTHER" id="PTHR47508">
    <property type="entry name" value="SAM DOMAIN-CONTAINING PROTEIN-RELATED"/>
    <property type="match status" value="1"/>
</dbReference>
<keyword evidence="2" id="KW-0802">TPR repeat</keyword>
<dbReference type="PROSITE" id="PS50082">
    <property type="entry name" value="WD_REPEATS_2"/>
    <property type="match status" value="1"/>
</dbReference>
<dbReference type="InterPro" id="IPR015943">
    <property type="entry name" value="WD40/YVTN_repeat-like_dom_sf"/>
</dbReference>